<feature type="domain" description="LOB" evidence="16">
    <location>
        <begin position="661"/>
        <end position="732"/>
    </location>
</feature>
<keyword evidence="3 13" id="KW-0812">Transmembrane</keyword>
<feature type="domain" description="Protein kinase" evidence="15">
    <location>
        <begin position="329"/>
        <end position="619"/>
    </location>
</feature>
<accession>A0A9E7K107</accession>
<sequence>MVRLFGFRELLPFLALASGFLFLPSASFTDEVTALEAFRKAIYEDPLSRLSDWNPQDLDPCNWTGIRCASPPQNSVISINLSSSSLKGFLAPQLGSLQWLQELVLDNNLLMGTIPYQLSTLTNLIMLNLSVNELSGPIPPEIGNLTSITKIYLHSNRLNGYIPLELGDLTKLFELRLDRNKLSGVIPARNVSNMLASQENRSGLCRLTHLGVGDFSYNFLVGKIPSCLDYLPRSNFQGNCFDVDGSVFQRSAQQCSSVNILDSDGDSKRNYPVRLKHKKPSQPFWLLILEIATGVLVLVFLITCMATAYPDLLKNVLRISYQEIEAACEDFSNIIGSSLYNLVYKGTMKNGPEIAVISLCISGDQWTSSHELYFETEVATQSKIIHENTAKFLGYCQEGDPFSRMLVFEYASNGTLYEHIHYGDGCQLSWLRRTKIAIGIARGLRYLHTELQPPFTIAELTSSTVYLTEDFSPKLVDFERWKNIFLKSRMHSEYVTSGGSLNGSVDSHKSQFLDIQGNIYAFGVILLELISGRPAHCKERGSLLDWAMKYLDNPEERGKLIDPQLKKVQPEDLAIICNVVSLCLEPEPSKRPSMQIIAALLEDGIDVTVTAILKEHPLAWAELAAKKLLQLDLHYCNPSNPAVSGFLYPAAASSYVDQVPSSQVGRGEGSRRCSDDCIFIAYFPSAEPEKFAAVHRIFGESNASKLLQDIPPELREDAVISMVYEANARDST</sequence>
<dbReference type="Proteomes" id="UP001055439">
    <property type="component" value="Chromosome 5"/>
</dbReference>
<keyword evidence="8 13" id="KW-1133">Transmembrane helix</keyword>
<dbReference type="OrthoDB" id="676979at2759"/>
<dbReference type="GO" id="GO:0005524">
    <property type="term" value="F:ATP binding"/>
    <property type="evidence" value="ECO:0007669"/>
    <property type="project" value="UniProtKB-KW"/>
</dbReference>
<dbReference type="SUPFAM" id="SSF52058">
    <property type="entry name" value="L domain-like"/>
    <property type="match status" value="1"/>
</dbReference>
<reference evidence="17" key="1">
    <citation type="submission" date="2022-05" db="EMBL/GenBank/DDBJ databases">
        <title>The Musa troglodytarum L. genome provides insights into the mechanism of non-climacteric behaviour and enrichment of carotenoids.</title>
        <authorList>
            <person name="Wang J."/>
        </authorList>
    </citation>
    <scope>NUCLEOTIDE SEQUENCE</scope>
    <source>
        <tissue evidence="17">Leaf</tissue>
    </source>
</reference>
<dbReference type="Gene3D" id="3.80.10.10">
    <property type="entry name" value="Ribonuclease Inhibitor"/>
    <property type="match status" value="2"/>
</dbReference>
<evidence type="ECO:0000256" key="7">
    <source>
        <dbReference type="ARBA" id="ARBA00022840"/>
    </source>
</evidence>
<evidence type="ECO:0000259" key="16">
    <source>
        <dbReference type="PROSITE" id="PS50891"/>
    </source>
</evidence>
<evidence type="ECO:0000256" key="4">
    <source>
        <dbReference type="ARBA" id="ARBA00022729"/>
    </source>
</evidence>
<dbReference type="InterPro" id="IPR001245">
    <property type="entry name" value="Ser-Thr/Tyr_kinase_cat_dom"/>
</dbReference>
<dbReference type="Gene3D" id="3.30.200.20">
    <property type="entry name" value="Phosphorylase Kinase, domain 1"/>
    <property type="match status" value="1"/>
</dbReference>
<feature type="transmembrane region" description="Helical" evidence="13">
    <location>
        <begin position="284"/>
        <end position="309"/>
    </location>
</feature>
<dbReference type="GO" id="GO:0004672">
    <property type="term" value="F:protein kinase activity"/>
    <property type="evidence" value="ECO:0007669"/>
    <property type="project" value="InterPro"/>
</dbReference>
<feature type="signal peptide" evidence="14">
    <location>
        <begin position="1"/>
        <end position="29"/>
    </location>
</feature>
<evidence type="ECO:0000256" key="14">
    <source>
        <dbReference type="SAM" id="SignalP"/>
    </source>
</evidence>
<dbReference type="InterPro" id="IPR001611">
    <property type="entry name" value="Leu-rich_rpt"/>
</dbReference>
<dbReference type="EMBL" id="CP097507">
    <property type="protein sequence ID" value="URE02258.1"/>
    <property type="molecule type" value="Genomic_DNA"/>
</dbReference>
<dbReference type="InterPro" id="IPR013210">
    <property type="entry name" value="LRR_N_plant-typ"/>
</dbReference>
<feature type="chain" id="PRO_5039196937" evidence="14">
    <location>
        <begin position="30"/>
        <end position="732"/>
    </location>
</feature>
<dbReference type="Pfam" id="PF07714">
    <property type="entry name" value="PK_Tyr_Ser-Thr"/>
    <property type="match status" value="1"/>
</dbReference>
<dbReference type="PANTHER" id="PTHR46084:SF19">
    <property type="entry name" value="PROTEIN KINASE DOMAIN-CONTAINING PROTEIN"/>
    <property type="match status" value="1"/>
</dbReference>
<dbReference type="FunFam" id="3.30.200.20:FF:000489">
    <property type="entry name" value="Inactive receptor-like serine/threonine-protein kinase"/>
    <property type="match status" value="1"/>
</dbReference>
<dbReference type="FunFam" id="3.80.10.10:FF:000101">
    <property type="entry name" value="LRR receptor-like serine/threonine-protein kinase ERECTA"/>
    <property type="match status" value="1"/>
</dbReference>
<evidence type="ECO:0000256" key="2">
    <source>
        <dbReference type="ARBA" id="ARBA00022614"/>
    </source>
</evidence>
<dbReference type="InterPro" id="IPR011009">
    <property type="entry name" value="Kinase-like_dom_sf"/>
</dbReference>
<keyword evidence="4 14" id="KW-0732">Signal</keyword>
<keyword evidence="18" id="KW-1185">Reference proteome</keyword>
<dbReference type="AlphaFoldDB" id="A0A9E7K107"/>
<dbReference type="Pfam" id="PF03195">
    <property type="entry name" value="LOB"/>
    <property type="match status" value="1"/>
</dbReference>
<dbReference type="GO" id="GO:0012505">
    <property type="term" value="C:endomembrane system"/>
    <property type="evidence" value="ECO:0007669"/>
    <property type="project" value="UniProtKB-SubCell"/>
</dbReference>
<keyword evidence="5" id="KW-0677">Repeat</keyword>
<evidence type="ECO:0000256" key="8">
    <source>
        <dbReference type="ARBA" id="ARBA00022989"/>
    </source>
</evidence>
<evidence type="ECO:0000256" key="10">
    <source>
        <dbReference type="ARBA" id="ARBA00023170"/>
    </source>
</evidence>
<dbReference type="PROSITE" id="PS50011">
    <property type="entry name" value="PROTEIN_KINASE_DOM"/>
    <property type="match status" value="1"/>
</dbReference>
<keyword evidence="6" id="KW-0547">Nucleotide-binding</keyword>
<evidence type="ECO:0000256" key="12">
    <source>
        <dbReference type="ARBA" id="ARBA00046288"/>
    </source>
</evidence>
<keyword evidence="9 13" id="KW-0472">Membrane</keyword>
<protein>
    <submittedName>
        <fullName evidence="17">Leucine rich repeat N-terminal domain</fullName>
    </submittedName>
</protein>
<evidence type="ECO:0000256" key="3">
    <source>
        <dbReference type="ARBA" id="ARBA00022692"/>
    </source>
</evidence>
<dbReference type="InterPro" id="IPR004883">
    <property type="entry name" value="LOB"/>
</dbReference>
<evidence type="ECO:0000256" key="9">
    <source>
        <dbReference type="ARBA" id="ARBA00023136"/>
    </source>
</evidence>
<organism evidence="17 18">
    <name type="scientific">Musa troglodytarum</name>
    <name type="common">fe'i banana</name>
    <dbReference type="NCBI Taxonomy" id="320322"/>
    <lineage>
        <taxon>Eukaryota</taxon>
        <taxon>Viridiplantae</taxon>
        <taxon>Streptophyta</taxon>
        <taxon>Embryophyta</taxon>
        <taxon>Tracheophyta</taxon>
        <taxon>Spermatophyta</taxon>
        <taxon>Magnoliopsida</taxon>
        <taxon>Liliopsida</taxon>
        <taxon>Zingiberales</taxon>
        <taxon>Musaceae</taxon>
        <taxon>Musa</taxon>
    </lineage>
</organism>
<evidence type="ECO:0000256" key="5">
    <source>
        <dbReference type="ARBA" id="ARBA00022737"/>
    </source>
</evidence>
<evidence type="ECO:0000256" key="6">
    <source>
        <dbReference type="ARBA" id="ARBA00022741"/>
    </source>
</evidence>
<dbReference type="SUPFAM" id="SSF56112">
    <property type="entry name" value="Protein kinase-like (PK-like)"/>
    <property type="match status" value="1"/>
</dbReference>
<comment type="subcellular location">
    <subcellularLocation>
        <location evidence="12">Endomembrane system</location>
        <topology evidence="12">Single-pass type I membrane protein</topology>
    </subcellularLocation>
</comment>
<name>A0A9E7K107_9LILI</name>
<comment type="similarity">
    <text evidence="1">Belongs to the LOB domain-containing protein family.</text>
</comment>
<evidence type="ECO:0000256" key="13">
    <source>
        <dbReference type="SAM" id="Phobius"/>
    </source>
</evidence>
<keyword evidence="11" id="KW-0325">Glycoprotein</keyword>
<dbReference type="InterPro" id="IPR032675">
    <property type="entry name" value="LRR_dom_sf"/>
</dbReference>
<evidence type="ECO:0000256" key="1">
    <source>
        <dbReference type="ARBA" id="ARBA00005474"/>
    </source>
</evidence>
<keyword evidence="7" id="KW-0067">ATP-binding</keyword>
<proteinExistence type="inferred from homology"/>
<gene>
    <name evidence="17" type="ORF">MUK42_21120</name>
</gene>
<keyword evidence="10" id="KW-0675">Receptor</keyword>
<evidence type="ECO:0000259" key="15">
    <source>
        <dbReference type="PROSITE" id="PS50011"/>
    </source>
</evidence>
<dbReference type="PANTHER" id="PTHR46084">
    <property type="entry name" value="PROTEIN MALE DISCOVERER 2"/>
    <property type="match status" value="1"/>
</dbReference>
<dbReference type="Gene3D" id="1.10.510.10">
    <property type="entry name" value="Transferase(Phosphotransferase) domain 1"/>
    <property type="match status" value="1"/>
</dbReference>
<dbReference type="Pfam" id="PF00560">
    <property type="entry name" value="LRR_1"/>
    <property type="match status" value="1"/>
</dbReference>
<evidence type="ECO:0000313" key="17">
    <source>
        <dbReference type="EMBL" id="URE02258.1"/>
    </source>
</evidence>
<evidence type="ECO:0000256" key="11">
    <source>
        <dbReference type="ARBA" id="ARBA00023180"/>
    </source>
</evidence>
<dbReference type="Pfam" id="PF08263">
    <property type="entry name" value="LRRNT_2"/>
    <property type="match status" value="1"/>
</dbReference>
<keyword evidence="2" id="KW-0433">Leucine-rich repeat</keyword>
<evidence type="ECO:0000313" key="18">
    <source>
        <dbReference type="Proteomes" id="UP001055439"/>
    </source>
</evidence>
<dbReference type="InterPro" id="IPR000719">
    <property type="entry name" value="Prot_kinase_dom"/>
</dbReference>
<dbReference type="PROSITE" id="PS50891">
    <property type="entry name" value="LOB"/>
    <property type="match status" value="1"/>
</dbReference>